<gene>
    <name evidence="1" type="ORF">QVD17_00093</name>
</gene>
<dbReference type="Proteomes" id="UP001229421">
    <property type="component" value="Unassembled WGS sequence"/>
</dbReference>
<proteinExistence type="predicted"/>
<dbReference type="EMBL" id="JAUHHV010000001">
    <property type="protein sequence ID" value="KAK1434354.1"/>
    <property type="molecule type" value="Genomic_DNA"/>
</dbReference>
<evidence type="ECO:0000313" key="2">
    <source>
        <dbReference type="Proteomes" id="UP001229421"/>
    </source>
</evidence>
<reference evidence="1" key="1">
    <citation type="journal article" date="2023" name="bioRxiv">
        <title>Improved chromosome-level genome assembly for marigold (Tagetes erecta).</title>
        <authorList>
            <person name="Jiang F."/>
            <person name="Yuan L."/>
            <person name="Wang S."/>
            <person name="Wang H."/>
            <person name="Xu D."/>
            <person name="Wang A."/>
            <person name="Fan W."/>
        </authorList>
    </citation>
    <scope>NUCLEOTIDE SEQUENCE</scope>
    <source>
        <strain evidence="1">WSJ</strain>
        <tissue evidence="1">Leaf</tissue>
    </source>
</reference>
<sequence length="109" mass="12267">MMSCSSLIYKRKHVSTSLKGRINSDCRVQSSELENRIVTEENDASNMTEIYPDLISNEEPETPAKSRSKDIKKELIALSLPALAGQAIEPMAQLMETAYIGRLVTVMWY</sequence>
<accession>A0AAD8L2P6</accession>
<organism evidence="1 2">
    <name type="scientific">Tagetes erecta</name>
    <name type="common">African marigold</name>
    <dbReference type="NCBI Taxonomy" id="13708"/>
    <lineage>
        <taxon>Eukaryota</taxon>
        <taxon>Viridiplantae</taxon>
        <taxon>Streptophyta</taxon>
        <taxon>Embryophyta</taxon>
        <taxon>Tracheophyta</taxon>
        <taxon>Spermatophyta</taxon>
        <taxon>Magnoliopsida</taxon>
        <taxon>eudicotyledons</taxon>
        <taxon>Gunneridae</taxon>
        <taxon>Pentapetalae</taxon>
        <taxon>asterids</taxon>
        <taxon>campanulids</taxon>
        <taxon>Asterales</taxon>
        <taxon>Asteraceae</taxon>
        <taxon>Asteroideae</taxon>
        <taxon>Heliantheae alliance</taxon>
        <taxon>Tageteae</taxon>
        <taxon>Tagetes</taxon>
    </lineage>
</organism>
<comment type="caution">
    <text evidence="1">The sequence shown here is derived from an EMBL/GenBank/DDBJ whole genome shotgun (WGS) entry which is preliminary data.</text>
</comment>
<dbReference type="AlphaFoldDB" id="A0AAD8L2P6"/>
<name>A0AAD8L2P6_TARER</name>
<protein>
    <submittedName>
        <fullName evidence="1">Uncharacterized protein</fullName>
    </submittedName>
</protein>
<evidence type="ECO:0000313" key="1">
    <source>
        <dbReference type="EMBL" id="KAK1434354.1"/>
    </source>
</evidence>
<keyword evidence="2" id="KW-1185">Reference proteome</keyword>